<organism evidence="9 10">
    <name type="scientific">Enteractinococcus fodinae</name>
    <dbReference type="NCBI Taxonomy" id="684663"/>
    <lineage>
        <taxon>Bacteria</taxon>
        <taxon>Bacillati</taxon>
        <taxon>Actinomycetota</taxon>
        <taxon>Actinomycetes</taxon>
        <taxon>Micrococcales</taxon>
        <taxon>Micrococcaceae</taxon>
    </lineage>
</organism>
<accession>A0ABU2AXP2</accession>
<evidence type="ECO:0000256" key="8">
    <source>
        <dbReference type="RuleBase" id="RU003862"/>
    </source>
</evidence>
<sequence>MDRPRRDATVRVRMSDSGHTTQVHSLLQDFSLEMTGKDVDALREAAPAIPQGTRINVTFLGNEDLQMRVAAARAVKELGFTPVPHISARRLRSETELLRFLEELARVDAVRHLFAVGGDPAEPMGPYSSAREMLASELFDDYEVDEIAVAGYAEGHPEIADDLLARELKSKLELLAEREFQTVIITQFGFDTDPIARWLSELEALGISVPVRIGVPGPAGIKRLLGYARRFGVASSTGIVKKYGFSLANLMGSAGPDNFLHNLAAETAATQYSGNVGVHFYTFGGVAQTAEWIRDFLRQL</sequence>
<gene>
    <name evidence="9" type="ORF">J2S62_000183</name>
</gene>
<keyword evidence="6 8" id="KW-0560">Oxidoreductase</keyword>
<keyword evidence="4 8" id="KW-0285">Flavoprotein</keyword>
<evidence type="ECO:0000256" key="3">
    <source>
        <dbReference type="ARBA" id="ARBA00006743"/>
    </source>
</evidence>
<evidence type="ECO:0000256" key="2">
    <source>
        <dbReference type="ARBA" id="ARBA00004777"/>
    </source>
</evidence>
<comment type="cofactor">
    <cofactor evidence="1 8">
        <name>FAD</name>
        <dbReference type="ChEBI" id="CHEBI:57692"/>
    </cofactor>
</comment>
<reference evidence="9 10" key="1">
    <citation type="submission" date="2023-07" db="EMBL/GenBank/DDBJ databases">
        <title>Sequencing the genomes of 1000 actinobacteria strains.</title>
        <authorList>
            <person name="Klenk H.-P."/>
        </authorList>
    </citation>
    <scope>NUCLEOTIDE SEQUENCE [LARGE SCALE GENOMIC DNA]</scope>
    <source>
        <strain evidence="9 10">DSM 22966</strain>
    </source>
</reference>
<dbReference type="GO" id="GO:0004489">
    <property type="term" value="F:methylenetetrahydrofolate reductase [NAD(P)H] activity"/>
    <property type="evidence" value="ECO:0007669"/>
    <property type="project" value="UniProtKB-EC"/>
</dbReference>
<evidence type="ECO:0000313" key="10">
    <source>
        <dbReference type="Proteomes" id="UP001183794"/>
    </source>
</evidence>
<evidence type="ECO:0000256" key="4">
    <source>
        <dbReference type="ARBA" id="ARBA00022630"/>
    </source>
</evidence>
<comment type="pathway">
    <text evidence="2 8">One-carbon metabolism; tetrahydrofolate interconversion.</text>
</comment>
<evidence type="ECO:0000256" key="7">
    <source>
        <dbReference type="ARBA" id="ARBA00048628"/>
    </source>
</evidence>
<dbReference type="RefSeq" id="WP_310170217.1">
    <property type="nucleotide sequence ID" value="NZ_BAABHE010000002.1"/>
</dbReference>
<comment type="catalytic activity">
    <reaction evidence="7">
        <text>(6S)-5-methyl-5,6,7,8-tetrahydrofolate + NAD(+) = (6R)-5,10-methylene-5,6,7,8-tetrahydrofolate + NADH + H(+)</text>
        <dbReference type="Rhea" id="RHEA:19821"/>
        <dbReference type="ChEBI" id="CHEBI:15378"/>
        <dbReference type="ChEBI" id="CHEBI:15636"/>
        <dbReference type="ChEBI" id="CHEBI:18608"/>
        <dbReference type="ChEBI" id="CHEBI:57540"/>
        <dbReference type="ChEBI" id="CHEBI:57945"/>
        <dbReference type="EC" id="1.5.1.54"/>
    </reaction>
    <physiologicalReaction direction="right-to-left" evidence="7">
        <dbReference type="Rhea" id="RHEA:19823"/>
    </physiologicalReaction>
</comment>
<keyword evidence="10" id="KW-1185">Reference proteome</keyword>
<proteinExistence type="inferred from homology"/>
<name>A0ABU2AXP2_9MICC</name>
<comment type="caution">
    <text evidence="9">The sequence shown here is derived from an EMBL/GenBank/DDBJ whole genome shotgun (WGS) entry which is preliminary data.</text>
</comment>
<dbReference type="SUPFAM" id="SSF51730">
    <property type="entry name" value="FAD-linked oxidoreductase"/>
    <property type="match status" value="1"/>
</dbReference>
<comment type="similarity">
    <text evidence="3 8">Belongs to the methylenetetrahydrofolate reductase family.</text>
</comment>
<dbReference type="Pfam" id="PF02219">
    <property type="entry name" value="MTHFR"/>
    <property type="match status" value="1"/>
</dbReference>
<dbReference type="EMBL" id="JAVDYJ010000001">
    <property type="protein sequence ID" value="MDR7345926.1"/>
    <property type="molecule type" value="Genomic_DNA"/>
</dbReference>
<evidence type="ECO:0000256" key="1">
    <source>
        <dbReference type="ARBA" id="ARBA00001974"/>
    </source>
</evidence>
<dbReference type="PANTHER" id="PTHR45754:SF3">
    <property type="entry name" value="METHYLENETETRAHYDROFOLATE REDUCTASE (NADPH)"/>
    <property type="match status" value="1"/>
</dbReference>
<keyword evidence="5 8" id="KW-0274">FAD</keyword>
<protein>
    <recommendedName>
        <fullName evidence="8">Methylenetetrahydrofolate reductase</fullName>
    </recommendedName>
</protein>
<dbReference type="InterPro" id="IPR029041">
    <property type="entry name" value="FAD-linked_oxidoreductase-like"/>
</dbReference>
<evidence type="ECO:0000256" key="6">
    <source>
        <dbReference type="ARBA" id="ARBA00023002"/>
    </source>
</evidence>
<dbReference type="InterPro" id="IPR003171">
    <property type="entry name" value="Mehydrof_redctse-like"/>
</dbReference>
<dbReference type="Proteomes" id="UP001183794">
    <property type="component" value="Unassembled WGS sequence"/>
</dbReference>
<evidence type="ECO:0000256" key="5">
    <source>
        <dbReference type="ARBA" id="ARBA00022827"/>
    </source>
</evidence>
<dbReference type="PANTHER" id="PTHR45754">
    <property type="entry name" value="METHYLENETETRAHYDROFOLATE REDUCTASE"/>
    <property type="match status" value="1"/>
</dbReference>
<dbReference type="Gene3D" id="3.20.20.220">
    <property type="match status" value="1"/>
</dbReference>
<evidence type="ECO:0000313" key="9">
    <source>
        <dbReference type="EMBL" id="MDR7345926.1"/>
    </source>
</evidence>